<evidence type="ECO:0008006" key="6">
    <source>
        <dbReference type="Google" id="ProtNLM"/>
    </source>
</evidence>
<dbReference type="EMBL" id="FCOC02000017">
    <property type="protein sequence ID" value="SAL43691.1"/>
    <property type="molecule type" value="Genomic_DNA"/>
</dbReference>
<feature type="chain" id="PRO_5007810571" description="Oxygen tolerance protein BatD" evidence="3">
    <location>
        <begin position="24"/>
        <end position="448"/>
    </location>
</feature>
<feature type="region of interest" description="Disordered" evidence="1">
    <location>
        <begin position="429"/>
        <end position="448"/>
    </location>
</feature>
<keyword evidence="3" id="KW-0732">Signal</keyword>
<keyword evidence="2" id="KW-1133">Transmembrane helix</keyword>
<evidence type="ECO:0000313" key="5">
    <source>
        <dbReference type="Proteomes" id="UP000054893"/>
    </source>
</evidence>
<dbReference type="PANTHER" id="PTHR40940">
    <property type="entry name" value="PROTEIN BATD-RELATED"/>
    <property type="match status" value="1"/>
</dbReference>
<reference evidence="4 5" key="1">
    <citation type="submission" date="2016-01" db="EMBL/GenBank/DDBJ databases">
        <authorList>
            <person name="Oliw E.H."/>
        </authorList>
    </citation>
    <scope>NUCLEOTIDE SEQUENCE [LARGE SCALE GENOMIC DNA]</scope>
    <source>
        <strain evidence="4">LMG 22029</strain>
    </source>
</reference>
<keyword evidence="2" id="KW-0812">Transmembrane</keyword>
<dbReference type="OrthoDB" id="5293418at2"/>
<organism evidence="4 5">
    <name type="scientific">Caballeronia sordidicola</name>
    <name type="common">Burkholderia sordidicola</name>
    <dbReference type="NCBI Taxonomy" id="196367"/>
    <lineage>
        <taxon>Bacteria</taxon>
        <taxon>Pseudomonadati</taxon>
        <taxon>Pseudomonadota</taxon>
        <taxon>Betaproteobacteria</taxon>
        <taxon>Burkholderiales</taxon>
        <taxon>Burkholderiaceae</taxon>
        <taxon>Caballeronia</taxon>
    </lineage>
</organism>
<evidence type="ECO:0000313" key="4">
    <source>
        <dbReference type="EMBL" id="SAL43691.1"/>
    </source>
</evidence>
<evidence type="ECO:0000256" key="1">
    <source>
        <dbReference type="SAM" id="MobiDB-lite"/>
    </source>
</evidence>
<protein>
    <recommendedName>
        <fullName evidence="6">Oxygen tolerance protein BatD</fullName>
    </recommendedName>
</protein>
<sequence length="448" mass="48528">MTVRWITRIWMIAALLASASIFAQGVPQLKVRAHLEPSGTVVAGSEVKLVVECLTTTFFTEAPDWPLFNVPGALVALPDEQAENLHETIDGVAWYGVSRAYRIVPQAAGALSIPAFAITVHPGPGGANVPATLTTPALKFVATVPEGAEGMRIFFPTQKLSATQTLTPSLHDLKAGGSLTRSVTQVAAGTESMLIPPVEFSEVDGLKRYPKQSATRNVIQDRAGLVAGERTDSATYVIDRSGKFKLPPVTIEWWNTAGKRKESIVLPAVSFSASSANERPLFDIPADALSKGGVHRILIIDRWQAILAAGLLVFAVALVWAYPGLAARFRHVRQALLDARKRHADSAAPAWRALQVAARKGPLKSTIPLLYRWMDRSSDLKHPAQVDELNALGGPQLDALVSAVHAHYSNQPVSRSDWRKSQHALGSAVKRTRKKRAMQSPLPPLNKY</sequence>
<dbReference type="PANTHER" id="PTHR40940:SF1">
    <property type="entry name" value="PROTEIN BATD"/>
    <property type="match status" value="1"/>
</dbReference>
<evidence type="ECO:0000256" key="2">
    <source>
        <dbReference type="SAM" id="Phobius"/>
    </source>
</evidence>
<accession>A0A158HI95</accession>
<dbReference type="AlphaFoldDB" id="A0A158HI95"/>
<name>A0A158HI95_CABSO</name>
<gene>
    <name evidence="4" type="ORF">AWB64_04643</name>
</gene>
<proteinExistence type="predicted"/>
<feature type="signal peptide" evidence="3">
    <location>
        <begin position="1"/>
        <end position="23"/>
    </location>
</feature>
<dbReference type="RefSeq" id="WP_075643324.1">
    <property type="nucleotide sequence ID" value="NZ_FCOC02000017.1"/>
</dbReference>
<feature type="transmembrane region" description="Helical" evidence="2">
    <location>
        <begin position="303"/>
        <end position="323"/>
    </location>
</feature>
<keyword evidence="2" id="KW-0472">Membrane</keyword>
<evidence type="ECO:0000256" key="3">
    <source>
        <dbReference type="SAM" id="SignalP"/>
    </source>
</evidence>
<dbReference type="InterPro" id="IPR025738">
    <property type="entry name" value="BatD"/>
</dbReference>
<dbReference type="Proteomes" id="UP000054893">
    <property type="component" value="Unassembled WGS sequence"/>
</dbReference>